<reference evidence="5" key="1">
    <citation type="submission" date="2018-05" db="EMBL/GenBank/DDBJ databases">
        <title>Genome sequencing of Phenylobacterium sp. HYN0004.</title>
        <authorList>
            <person name="Yi H."/>
            <person name="Baek C."/>
        </authorList>
    </citation>
    <scope>NUCLEOTIDE SEQUENCE [LARGE SCALE GENOMIC DNA]</scope>
    <source>
        <strain evidence="5">HYN0004</strain>
    </source>
</reference>
<dbReference type="InterPro" id="IPR023346">
    <property type="entry name" value="Lysozyme-like_dom_sf"/>
</dbReference>
<keyword evidence="5" id="KW-1185">Reference proteome</keyword>
<protein>
    <submittedName>
        <fullName evidence="4">Lytic transglycosylase</fullName>
    </submittedName>
</protein>
<dbReference type="CDD" id="cd00254">
    <property type="entry name" value="LT-like"/>
    <property type="match status" value="1"/>
</dbReference>
<evidence type="ECO:0000256" key="2">
    <source>
        <dbReference type="ARBA" id="ARBA00009387"/>
    </source>
</evidence>
<evidence type="ECO:0000313" key="5">
    <source>
        <dbReference type="Proteomes" id="UP000247763"/>
    </source>
</evidence>
<evidence type="ECO:0000313" key="4">
    <source>
        <dbReference type="EMBL" id="AWM78785.1"/>
    </source>
</evidence>
<dbReference type="KEGG" id="phb:HYN04_08155"/>
<feature type="domain" description="Transglycosylase SLT" evidence="3">
    <location>
        <begin position="48"/>
        <end position="145"/>
    </location>
</feature>
<evidence type="ECO:0000259" key="3">
    <source>
        <dbReference type="Pfam" id="PF01464"/>
    </source>
</evidence>
<comment type="similarity">
    <text evidence="2">Belongs to the virb1 family.</text>
</comment>
<sequence length="173" mass="18143">MAQVLEIGDDGSVTTYSGPMVFTSAGPRPITPPAPGPDSAPAGAVAGLIAEAAARHGVDPRLATEVAWQESRFRQSAVSPKGARGVMQLMPATARDLGVDPDDLRSNIDGGVGYLARQLRRFGDVRLALAAYNAGPEAVERYGDVPPYQETRAYVQAIVSRLGAPRVPTYGAQ</sequence>
<evidence type="ECO:0000256" key="1">
    <source>
        <dbReference type="ARBA" id="ARBA00007734"/>
    </source>
</evidence>
<name>A0A2Z3HVB6_9CAUL</name>
<dbReference type="AlphaFoldDB" id="A0A2Z3HVB6"/>
<dbReference type="PANTHER" id="PTHR37423:SF2">
    <property type="entry name" value="MEMBRANE-BOUND LYTIC MUREIN TRANSGLYCOSYLASE C"/>
    <property type="match status" value="1"/>
</dbReference>
<dbReference type="Pfam" id="PF01464">
    <property type="entry name" value="SLT"/>
    <property type="match status" value="1"/>
</dbReference>
<organism evidence="4 5">
    <name type="scientific">Phenylobacterium parvum</name>
    <dbReference type="NCBI Taxonomy" id="2201350"/>
    <lineage>
        <taxon>Bacteria</taxon>
        <taxon>Pseudomonadati</taxon>
        <taxon>Pseudomonadota</taxon>
        <taxon>Alphaproteobacteria</taxon>
        <taxon>Caulobacterales</taxon>
        <taxon>Caulobacteraceae</taxon>
        <taxon>Phenylobacterium</taxon>
    </lineage>
</organism>
<dbReference type="Proteomes" id="UP000247763">
    <property type="component" value="Chromosome"/>
</dbReference>
<dbReference type="Gene3D" id="1.10.530.10">
    <property type="match status" value="1"/>
</dbReference>
<dbReference type="OrthoDB" id="9815002at2"/>
<dbReference type="EMBL" id="CP029479">
    <property type="protein sequence ID" value="AWM78785.1"/>
    <property type="molecule type" value="Genomic_DNA"/>
</dbReference>
<comment type="similarity">
    <text evidence="1">Belongs to the transglycosylase Slt family.</text>
</comment>
<dbReference type="InterPro" id="IPR008258">
    <property type="entry name" value="Transglycosylase_SLT_dom_1"/>
</dbReference>
<dbReference type="PANTHER" id="PTHR37423">
    <property type="entry name" value="SOLUBLE LYTIC MUREIN TRANSGLYCOSYLASE-RELATED"/>
    <property type="match status" value="1"/>
</dbReference>
<accession>A0A2Z3HVB6</accession>
<dbReference type="SUPFAM" id="SSF53955">
    <property type="entry name" value="Lysozyme-like"/>
    <property type="match status" value="1"/>
</dbReference>
<gene>
    <name evidence="4" type="ORF">HYN04_08155</name>
</gene>
<proteinExistence type="inferred from homology"/>